<organism evidence="1 2">
    <name type="scientific">Limosilactobacillus fermentum</name>
    <name type="common">Lactobacillus fermentum</name>
    <dbReference type="NCBI Taxonomy" id="1613"/>
    <lineage>
        <taxon>Bacteria</taxon>
        <taxon>Bacillati</taxon>
        <taxon>Bacillota</taxon>
        <taxon>Bacilli</taxon>
        <taxon>Lactobacillales</taxon>
        <taxon>Lactobacillaceae</taxon>
        <taxon>Limosilactobacillus</taxon>
    </lineage>
</organism>
<reference evidence="1 2" key="1">
    <citation type="submission" date="2016-09" db="EMBL/GenBank/DDBJ databases">
        <title>Genome Sequence of the Lactobacillus fermentum strain NCC2970 (CNCM I-5068).</title>
        <authorList>
            <person name="Barretto C."/>
            <person name="Ngom-Bru C."/>
            <person name="Genevaz A."/>
            <person name="Fournier C."/>
            <person name="Moine D."/>
            <person name="Kassam M."/>
            <person name="Iltis A."/>
            <person name="Sagory-Zalkind P."/>
            <person name="Faucherand G."/>
            <person name="Descombes P."/>
            <person name="Duboux S."/>
        </authorList>
    </citation>
    <scope>NUCLEOTIDE SEQUENCE [LARGE SCALE GENOMIC DNA]</scope>
    <source>
        <strain evidence="1 2">NCC2970</strain>
    </source>
</reference>
<name>A0A1D7ZZJ8_LIMFE</name>
<protein>
    <submittedName>
        <fullName evidence="1">Uncharacterized protein</fullName>
    </submittedName>
</protein>
<gene>
    <name evidence="1" type="ORF">LACFE_CDS1879</name>
</gene>
<evidence type="ECO:0000313" key="2">
    <source>
        <dbReference type="Proteomes" id="UP000094714"/>
    </source>
</evidence>
<dbReference type="PATRIC" id="fig|1613.112.peg.1970"/>
<dbReference type="AlphaFoldDB" id="A0A1D7ZZJ8"/>
<evidence type="ECO:0000313" key="1">
    <source>
        <dbReference type="EMBL" id="AOR75318.1"/>
    </source>
</evidence>
<accession>A0A1D7ZZJ8</accession>
<dbReference type="EMBL" id="CP017151">
    <property type="protein sequence ID" value="AOR75318.1"/>
    <property type="molecule type" value="Genomic_DNA"/>
</dbReference>
<dbReference type="Proteomes" id="UP000094714">
    <property type="component" value="Chromosome"/>
</dbReference>
<sequence length="226" mass="26485">MLERAFRYYVDAFSKITPEELESYEENDLLMGLAMESVTLADRERFGRQETPMINFTDQIVNQVRIPMITNKGNYFVRRWVDLNNSPTYLANFDEQAPEVQAVYDQLIDINTELIADLMTWVETYTTTDEKTRVQIKELLDQYLNDYLTQRWPMCVIDDLTSPTDFLLQWEAFAPDDADPEPILLALRYLIMYMQTTEILSIKDSHVLMRAVQVVIANRWGNPTSI</sequence>
<proteinExistence type="predicted"/>